<dbReference type="SUPFAM" id="SSF56672">
    <property type="entry name" value="DNA/RNA polymerases"/>
    <property type="match status" value="1"/>
</dbReference>
<organism evidence="3 4">
    <name type="scientific">Quillaja saponaria</name>
    <name type="common">Soap bark tree</name>
    <dbReference type="NCBI Taxonomy" id="32244"/>
    <lineage>
        <taxon>Eukaryota</taxon>
        <taxon>Viridiplantae</taxon>
        <taxon>Streptophyta</taxon>
        <taxon>Embryophyta</taxon>
        <taxon>Tracheophyta</taxon>
        <taxon>Spermatophyta</taxon>
        <taxon>Magnoliopsida</taxon>
        <taxon>eudicotyledons</taxon>
        <taxon>Gunneridae</taxon>
        <taxon>Pentapetalae</taxon>
        <taxon>rosids</taxon>
        <taxon>fabids</taxon>
        <taxon>Fabales</taxon>
        <taxon>Quillajaceae</taxon>
        <taxon>Quillaja</taxon>
    </lineage>
</organism>
<feature type="compositionally biased region" description="Acidic residues" evidence="1">
    <location>
        <begin position="67"/>
        <end position="78"/>
    </location>
</feature>
<dbReference type="PANTHER" id="PTHR11439">
    <property type="entry name" value="GAG-POL-RELATED RETROTRANSPOSON"/>
    <property type="match status" value="1"/>
</dbReference>
<keyword evidence="4" id="KW-1185">Reference proteome</keyword>
<dbReference type="Pfam" id="PF07727">
    <property type="entry name" value="RVT_2"/>
    <property type="match status" value="1"/>
</dbReference>
<feature type="domain" description="Reverse transcriptase Ty1/copia-type" evidence="2">
    <location>
        <begin position="100"/>
        <end position="224"/>
    </location>
</feature>
<evidence type="ECO:0000259" key="2">
    <source>
        <dbReference type="Pfam" id="PF07727"/>
    </source>
</evidence>
<evidence type="ECO:0000256" key="1">
    <source>
        <dbReference type="SAM" id="MobiDB-lite"/>
    </source>
</evidence>
<protein>
    <submittedName>
        <fullName evidence="3">Retrovirus-related Pol polyprotein from transposon TNT 1-94</fullName>
    </submittedName>
</protein>
<dbReference type="PANTHER" id="PTHR11439:SF475">
    <property type="entry name" value="CYSTEINE-RICH RLK (RECEPTOR-LIKE PROTEIN KINASE) 8"/>
    <property type="match status" value="1"/>
</dbReference>
<sequence>MKLRDVGGDGDAEQGVAQNSWQTGVYQQPSEEGEHGEAEIPTQQSQPRRSTRIRKPNTKYTNAAIAEEVDANEPETYEEASQNTVWIETMEEEIAALEQNQTWELVPKPRDVKPISCKWVYKVKRCTDGSIKRYKARLVARGFTQQYGVDYDETFSPVAKFTTVRVLLALAANKNWNLWQMDVKNAFLHGELDREIYMIQPMDFQNRDHPKYVYKLRKATLWIKTSTKGLVCEGKLAIVLVYVDDLIITVGVMSRYMQKPKKSHMDDIQRILRYVRSTMDYGILYEKGGDCKIVGYCDADYAGDHDTRHSTTGYVFKLGSGAISWCSKTQPTVSLSITEAEHRSAAMAAQESTWLIQLLKNLCQPIDYAIPLYCDNQSAIRLAENPVFHARTKHVKVHYHFIREKVLQEEIGLK</sequence>
<dbReference type="CDD" id="cd09272">
    <property type="entry name" value="RNase_HI_RT_Ty1"/>
    <property type="match status" value="1"/>
</dbReference>
<dbReference type="Proteomes" id="UP001163823">
    <property type="component" value="Chromosome 4"/>
</dbReference>
<evidence type="ECO:0000313" key="4">
    <source>
        <dbReference type="Proteomes" id="UP001163823"/>
    </source>
</evidence>
<dbReference type="KEGG" id="qsa:O6P43_009741"/>
<dbReference type="AlphaFoldDB" id="A0AAD7PYZ3"/>
<dbReference type="InterPro" id="IPR013103">
    <property type="entry name" value="RVT_2"/>
</dbReference>
<name>A0AAD7PYZ3_QUISA</name>
<feature type="compositionally biased region" description="Polar residues" evidence="1">
    <location>
        <begin position="16"/>
        <end position="30"/>
    </location>
</feature>
<accession>A0AAD7PYZ3</accession>
<feature type="region of interest" description="Disordered" evidence="1">
    <location>
        <begin position="1"/>
        <end position="78"/>
    </location>
</feature>
<reference evidence="3" key="1">
    <citation type="journal article" date="2023" name="Science">
        <title>Elucidation of the pathway for biosynthesis of saponin adjuvants from the soapbark tree.</title>
        <authorList>
            <person name="Reed J."/>
            <person name="Orme A."/>
            <person name="El-Demerdash A."/>
            <person name="Owen C."/>
            <person name="Martin L.B.B."/>
            <person name="Misra R.C."/>
            <person name="Kikuchi S."/>
            <person name="Rejzek M."/>
            <person name="Martin A.C."/>
            <person name="Harkess A."/>
            <person name="Leebens-Mack J."/>
            <person name="Louveau T."/>
            <person name="Stephenson M.J."/>
            <person name="Osbourn A."/>
        </authorList>
    </citation>
    <scope>NUCLEOTIDE SEQUENCE</scope>
    <source>
        <strain evidence="3">S10</strain>
    </source>
</reference>
<dbReference type="EMBL" id="JARAOO010000004">
    <property type="protein sequence ID" value="KAJ7971763.1"/>
    <property type="molecule type" value="Genomic_DNA"/>
</dbReference>
<dbReference type="InterPro" id="IPR043502">
    <property type="entry name" value="DNA/RNA_pol_sf"/>
</dbReference>
<comment type="caution">
    <text evidence="3">The sequence shown here is derived from an EMBL/GenBank/DDBJ whole genome shotgun (WGS) entry which is preliminary data.</text>
</comment>
<evidence type="ECO:0000313" key="3">
    <source>
        <dbReference type="EMBL" id="KAJ7971763.1"/>
    </source>
</evidence>
<gene>
    <name evidence="3" type="ORF">O6P43_009741</name>
</gene>
<proteinExistence type="predicted"/>